<dbReference type="Proteomes" id="UP000028661">
    <property type="component" value="Segment"/>
</dbReference>
<organism evidence="1 2">
    <name type="scientific">Vibrio phage ICP2_2011_A</name>
    <dbReference type="NCBI Taxonomy" id="1529057"/>
    <lineage>
        <taxon>Viruses</taxon>
        <taxon>Duplodnaviria</taxon>
        <taxon>Heunggongvirae</taxon>
        <taxon>Uroviricota</taxon>
        <taxon>Caudoviricetes</taxon>
        <taxon>Zobellviridae</taxon>
        <taxon>Icepovirus</taxon>
        <taxon>Icepovirus bengalense</taxon>
    </lineage>
</organism>
<reference evidence="2" key="1">
    <citation type="journal article" date="2014" name="Elife">
        <title>Evolutionary consequences of intra-patient phage predation on microbial populations.</title>
        <authorList>
            <person name="Seed K.D."/>
            <person name="Yen M."/>
            <person name="Shapiro B.J."/>
            <person name="Hilaire I.J."/>
            <person name="Charles R.C."/>
            <person name="Teng J.E."/>
            <person name="Ivers L.C."/>
            <person name="Boncy J."/>
            <person name="Harris J.B."/>
            <person name="Camilli A."/>
        </authorList>
    </citation>
    <scope>NUCLEOTIDE SEQUENCE [LARGE SCALE GENOMIC DNA]</scope>
</reference>
<accession>A0A076GB61</accession>
<gene>
    <name evidence="1" type="ORF">ICP22011A_0015</name>
</gene>
<evidence type="ECO:0000313" key="2">
    <source>
        <dbReference type="Proteomes" id="UP000028661"/>
    </source>
</evidence>
<dbReference type="EMBL" id="KM224878">
    <property type="protein sequence ID" value="AII27059.1"/>
    <property type="molecule type" value="Genomic_DNA"/>
</dbReference>
<name>A0A076GB61_9CAUD</name>
<protein>
    <submittedName>
        <fullName evidence="1">Uncharacterized protein</fullName>
    </submittedName>
</protein>
<sequence>MGFENSAGLGTHNFYGPRGTRAPKGGIKTEGSIMEMTFDIWGSSFSEDYAEYNKVLLPKGALVVDAYAHVSEVFVLGGTDPVIAVGTKGSEDTNGVKLIEAQAEAVGVVKLTPEGTWASALTADTEVTFKLAGTSPTVTDAGKVRVTVRYVKLGINPDAAAGAKGQGSI</sequence>
<proteinExistence type="predicted"/>
<evidence type="ECO:0000313" key="1">
    <source>
        <dbReference type="EMBL" id="AII27059.1"/>
    </source>
</evidence>